<evidence type="ECO:0000256" key="1">
    <source>
        <dbReference type="SAM" id="MobiDB-lite"/>
    </source>
</evidence>
<sequence length="363" mass="41279">MGNKLSYCEPRCQICAVAFRVNRIPTPHEREALRLGHEGDVDAHNSILHIPGAGYDGSLISAEEMKGVDSLRCLLRKPEDFTPEEGDEDFEKDATCFLTDVALHRGPLIYESGPFRTSRHGVAEAKITNDNDAFGGEWGMPFHPTCFEIFKRVCLSKLGYVDIDGLWRVRDLRGSYEYSAAGTGRALSVRQYALEDEGWHYKSGTEYYAANPVNIPGFEGLVSGCTEGSSVEGDTQSLSSSSQQQVPKVETRKPDIFDKLPNELLTEIMWYLSPRDIANLRLATPSYRCLPDIFFKYLIRTEMPYLWEFDELNSRQTNWSQLYAKLKLDWRKNILGLRNRERIWKEAEGIVKMISETNCGLVH</sequence>
<keyword evidence="4" id="KW-1185">Reference proteome</keyword>
<feature type="region of interest" description="Disordered" evidence="1">
    <location>
        <begin position="226"/>
        <end position="245"/>
    </location>
</feature>
<feature type="domain" description="F-box" evidence="2">
    <location>
        <begin position="254"/>
        <end position="298"/>
    </location>
</feature>
<dbReference type="InterPro" id="IPR036047">
    <property type="entry name" value="F-box-like_dom_sf"/>
</dbReference>
<name>A0ABR3WXP4_9EURO</name>
<dbReference type="Proteomes" id="UP001583193">
    <property type="component" value="Unassembled WGS sequence"/>
</dbReference>
<feature type="compositionally biased region" description="Polar residues" evidence="1">
    <location>
        <begin position="226"/>
        <end position="235"/>
    </location>
</feature>
<dbReference type="SUPFAM" id="SSF81383">
    <property type="entry name" value="F-box domain"/>
    <property type="match status" value="1"/>
</dbReference>
<feature type="compositionally biased region" description="Low complexity" evidence="1">
    <location>
        <begin position="236"/>
        <end position="245"/>
    </location>
</feature>
<evidence type="ECO:0000313" key="4">
    <source>
        <dbReference type="Proteomes" id="UP001583193"/>
    </source>
</evidence>
<proteinExistence type="predicted"/>
<evidence type="ECO:0000259" key="2">
    <source>
        <dbReference type="PROSITE" id="PS50181"/>
    </source>
</evidence>
<reference evidence="3 4" key="1">
    <citation type="journal article" date="2024" name="IMA Fungus">
        <title>IMA Genome - F19 : A genome assembly and annotation guide to empower mycologists, including annotated draft genome sequences of Ceratocystis pirilliformis, Diaporthe australafricana, Fusarium ophioides, Paecilomyces lecythidis, and Sporothrix stenoceras.</title>
        <authorList>
            <person name="Aylward J."/>
            <person name="Wilson A.M."/>
            <person name="Visagie C.M."/>
            <person name="Spraker J."/>
            <person name="Barnes I."/>
            <person name="Buitendag C."/>
            <person name="Ceriani C."/>
            <person name="Del Mar Angel L."/>
            <person name="du Plessis D."/>
            <person name="Fuchs T."/>
            <person name="Gasser K."/>
            <person name="Kramer D."/>
            <person name="Li W."/>
            <person name="Munsamy K."/>
            <person name="Piso A."/>
            <person name="Price J.L."/>
            <person name="Sonnekus B."/>
            <person name="Thomas C."/>
            <person name="van der Nest A."/>
            <person name="van Dijk A."/>
            <person name="van Heerden A."/>
            <person name="van Vuuren N."/>
            <person name="Yilmaz N."/>
            <person name="Duong T.A."/>
            <person name="van der Merwe N.A."/>
            <person name="Wingfield M.J."/>
            <person name="Wingfield B.D."/>
        </authorList>
    </citation>
    <scope>NUCLEOTIDE SEQUENCE [LARGE SCALE GENOMIC DNA]</scope>
    <source>
        <strain evidence="3 4">CMW 18167</strain>
    </source>
</reference>
<dbReference type="InterPro" id="IPR001810">
    <property type="entry name" value="F-box_dom"/>
</dbReference>
<comment type="caution">
    <text evidence="3">The sequence shown here is derived from an EMBL/GenBank/DDBJ whole genome shotgun (WGS) entry which is preliminary data.</text>
</comment>
<organism evidence="3 4">
    <name type="scientific">Paecilomyces lecythidis</name>
    <dbReference type="NCBI Taxonomy" id="3004212"/>
    <lineage>
        <taxon>Eukaryota</taxon>
        <taxon>Fungi</taxon>
        <taxon>Dikarya</taxon>
        <taxon>Ascomycota</taxon>
        <taxon>Pezizomycotina</taxon>
        <taxon>Eurotiomycetes</taxon>
        <taxon>Eurotiomycetidae</taxon>
        <taxon>Eurotiales</taxon>
        <taxon>Thermoascaceae</taxon>
        <taxon>Paecilomyces</taxon>
    </lineage>
</organism>
<dbReference type="PROSITE" id="PS50181">
    <property type="entry name" value="FBOX"/>
    <property type="match status" value="1"/>
</dbReference>
<dbReference type="CDD" id="cd09917">
    <property type="entry name" value="F-box_SF"/>
    <property type="match status" value="1"/>
</dbReference>
<protein>
    <recommendedName>
        <fullName evidence="2">F-box domain-containing protein</fullName>
    </recommendedName>
</protein>
<accession>A0ABR3WXP4</accession>
<dbReference type="EMBL" id="JAVDPF010000040">
    <property type="protein sequence ID" value="KAL1868212.1"/>
    <property type="molecule type" value="Genomic_DNA"/>
</dbReference>
<gene>
    <name evidence="3" type="ORF">Plec18167_008407</name>
</gene>
<evidence type="ECO:0000313" key="3">
    <source>
        <dbReference type="EMBL" id="KAL1868212.1"/>
    </source>
</evidence>